<keyword evidence="1" id="KW-0732">Signal</keyword>
<dbReference type="Proteomes" id="UP000325713">
    <property type="component" value="Chromosome"/>
</dbReference>
<dbReference type="OrthoDB" id="7027094at2"/>
<feature type="signal peptide" evidence="1">
    <location>
        <begin position="1"/>
        <end position="22"/>
    </location>
</feature>
<feature type="chain" id="PRO_5023850506" description="Periplasmic protein" evidence="1">
    <location>
        <begin position="23"/>
        <end position="59"/>
    </location>
</feature>
<dbReference type="RefSeq" id="WP_151050475.1">
    <property type="nucleotide sequence ID" value="NZ_CP031700.1"/>
</dbReference>
<proteinExistence type="predicted"/>
<evidence type="ECO:0000256" key="1">
    <source>
        <dbReference type="SAM" id="SignalP"/>
    </source>
</evidence>
<accession>A0A5J6PY14</accession>
<dbReference type="KEGG" id="nzl:D0T92_04115"/>
<sequence>MKKITMVLIAIALSSASFTVTAKGRQPCSGKKGGISHCSGGKFVCVDGTISKSKKICGR</sequence>
<reference evidence="2 3" key="1">
    <citation type="submission" date="2018-08" db="EMBL/GenBank/DDBJ databases">
        <title>Neisseria zalophi ATCC BAA-2455 complete genome.</title>
        <authorList>
            <person name="Veseli I.A."/>
            <person name="Buttler R."/>
            <person name="Mascarenhas dos Santos A.C."/>
            <person name="Pombert J.-F."/>
        </authorList>
    </citation>
    <scope>NUCLEOTIDE SEQUENCE [LARGE SCALE GENOMIC DNA]</scope>
    <source>
        <strain evidence="2 3">ATCC BAA-2455</strain>
    </source>
</reference>
<keyword evidence="3" id="KW-1185">Reference proteome</keyword>
<dbReference type="EMBL" id="CP031700">
    <property type="protein sequence ID" value="QEY25802.1"/>
    <property type="molecule type" value="Genomic_DNA"/>
</dbReference>
<dbReference type="AlphaFoldDB" id="A0A5J6PY14"/>
<evidence type="ECO:0000313" key="3">
    <source>
        <dbReference type="Proteomes" id="UP000325713"/>
    </source>
</evidence>
<name>A0A5J6PY14_9NEIS</name>
<gene>
    <name evidence="2" type="ORF">D0T92_04115</name>
</gene>
<evidence type="ECO:0008006" key="4">
    <source>
        <dbReference type="Google" id="ProtNLM"/>
    </source>
</evidence>
<evidence type="ECO:0000313" key="2">
    <source>
        <dbReference type="EMBL" id="QEY25802.1"/>
    </source>
</evidence>
<protein>
    <recommendedName>
        <fullName evidence="4">Periplasmic protein</fullName>
    </recommendedName>
</protein>
<organism evidence="2 3">
    <name type="scientific">Neisseria zalophi</name>
    <dbReference type="NCBI Taxonomy" id="640030"/>
    <lineage>
        <taxon>Bacteria</taxon>
        <taxon>Pseudomonadati</taxon>
        <taxon>Pseudomonadota</taxon>
        <taxon>Betaproteobacteria</taxon>
        <taxon>Neisseriales</taxon>
        <taxon>Neisseriaceae</taxon>
        <taxon>Neisseria</taxon>
    </lineage>
</organism>